<dbReference type="InterPro" id="IPR036890">
    <property type="entry name" value="HATPase_C_sf"/>
</dbReference>
<feature type="signal peptide" evidence="3">
    <location>
        <begin position="1"/>
        <end position="19"/>
    </location>
</feature>
<keyword evidence="2" id="KW-0472">Membrane</keyword>
<dbReference type="Gene3D" id="3.30.450.20">
    <property type="entry name" value="PAS domain"/>
    <property type="match status" value="1"/>
</dbReference>
<dbReference type="PANTHER" id="PTHR43065">
    <property type="entry name" value="SENSOR HISTIDINE KINASE"/>
    <property type="match status" value="1"/>
</dbReference>
<evidence type="ECO:0000313" key="5">
    <source>
        <dbReference type="EMBL" id="KGE85896.1"/>
    </source>
</evidence>
<keyword evidence="2" id="KW-1133">Transmembrane helix</keyword>
<dbReference type="InterPro" id="IPR011495">
    <property type="entry name" value="Sig_transdc_His_kin_sub2_dim/P"/>
</dbReference>
<dbReference type="EMBL" id="JPOS01000083">
    <property type="protein sequence ID" value="KGE85896.1"/>
    <property type="molecule type" value="Genomic_DNA"/>
</dbReference>
<dbReference type="SMART" id="SM00028">
    <property type="entry name" value="TPR"/>
    <property type="match status" value="5"/>
</dbReference>
<comment type="caution">
    <text evidence="5">The sequence shown here is derived from an EMBL/GenBank/DDBJ whole genome shotgun (WGS) entry which is preliminary data.</text>
</comment>
<evidence type="ECO:0000256" key="3">
    <source>
        <dbReference type="SAM" id="SignalP"/>
    </source>
</evidence>
<dbReference type="Gene3D" id="1.25.40.10">
    <property type="entry name" value="Tetratricopeptide repeat domain"/>
    <property type="match status" value="2"/>
</dbReference>
<dbReference type="InterPro" id="IPR005467">
    <property type="entry name" value="His_kinase_dom"/>
</dbReference>
<evidence type="ECO:0000256" key="1">
    <source>
        <dbReference type="PROSITE-ProRule" id="PRU00339"/>
    </source>
</evidence>
<dbReference type="PROSITE" id="PS50109">
    <property type="entry name" value="HIS_KIN"/>
    <property type="match status" value="1"/>
</dbReference>
<feature type="domain" description="Histidine kinase" evidence="4">
    <location>
        <begin position="429"/>
        <end position="620"/>
    </location>
</feature>
<accession>A0A098S1G0</accession>
<keyword evidence="1" id="KW-0802">TPR repeat</keyword>
<sequence length="629" mass="71596">MKKQLFLMLCLVVVAVLHAQKSEVQLTIDSLLNEAWAQARSQPGESLRILGDIESFYTADSSRYKEDVVWYYYGIFNKNLNRFEESKAYFNRYEAFHRAAKHPRLVAAVNMAKANLYSDMGDFSKSMEAVLEAYRAYESIQDTVGILDTGNKLGHLYSEADRMEDAIITLNETLALAQFSGNLLQEQIAYTNLGVAYENKGDFTAAYTHYERAYQIGEATEGDYDKVLNRYNMAHILTRMDKWEAAAPYAEACARLADSINVPDLSAASRRLLADFLIEEGEYERGISMLLPQTDSTYSMGLKDRAEAYELLIKAYRQTGDYRRGFEALEQFKTLSDSVTGIERLNRINELSAQYETEKKQQQIAMLDLENQTARAVISQKNRTITIGIVGLVLITGLSIFLYGLYRKYRRQQEQLAVALEEKEYLIKEIHHRVKNNLQIISSLLQLQARYIEEPSALEALSDGENRVRSMSIIHHHLYTGENLSQVNLPEYVANLCSNLEASYRPRDKTIMLHQEVPNLLLDVSVMIPLGLILNELLTNAYKYAFEGLQKGNIWVSIEETGGRLLVEVKDDGVGMHPETVQKGFGSRLIRAFLRKLEAEMESSQPEKGTEIRIFISQYLKNSVLQPTG</sequence>
<feature type="chain" id="PRO_5001947699" description="Histidine kinase domain-containing protein" evidence="3">
    <location>
        <begin position="20"/>
        <end position="629"/>
    </location>
</feature>
<evidence type="ECO:0000313" key="6">
    <source>
        <dbReference type="Proteomes" id="UP000029736"/>
    </source>
</evidence>
<dbReference type="InterPro" id="IPR003594">
    <property type="entry name" value="HATPase_dom"/>
</dbReference>
<dbReference type="PANTHER" id="PTHR43065:SF23">
    <property type="entry name" value="SENSOR HISTIDINE KINASE PDTAS"/>
    <property type="match status" value="1"/>
</dbReference>
<dbReference type="Pfam" id="PF13424">
    <property type="entry name" value="TPR_12"/>
    <property type="match status" value="1"/>
</dbReference>
<keyword evidence="6" id="KW-1185">Reference proteome</keyword>
<organism evidence="5 6">
    <name type="scientific">Phaeodactylibacter xiamenensis</name>
    <dbReference type="NCBI Taxonomy" id="1524460"/>
    <lineage>
        <taxon>Bacteria</taxon>
        <taxon>Pseudomonadati</taxon>
        <taxon>Bacteroidota</taxon>
        <taxon>Saprospiria</taxon>
        <taxon>Saprospirales</taxon>
        <taxon>Haliscomenobacteraceae</taxon>
        <taxon>Phaeodactylibacter</taxon>
    </lineage>
</organism>
<keyword evidence="2" id="KW-0812">Transmembrane</keyword>
<dbReference type="STRING" id="1524460.IX84_25140"/>
<gene>
    <name evidence="5" type="ORF">IX84_25140</name>
</gene>
<protein>
    <recommendedName>
        <fullName evidence="4">Histidine kinase domain-containing protein</fullName>
    </recommendedName>
</protein>
<dbReference type="SMART" id="SM00387">
    <property type="entry name" value="HATPase_c"/>
    <property type="match status" value="1"/>
</dbReference>
<dbReference type="Pfam" id="PF07568">
    <property type="entry name" value="HisKA_2"/>
    <property type="match status" value="1"/>
</dbReference>
<dbReference type="Gene3D" id="3.30.565.10">
    <property type="entry name" value="Histidine kinase-like ATPase, C-terminal domain"/>
    <property type="match status" value="1"/>
</dbReference>
<dbReference type="SUPFAM" id="SSF48452">
    <property type="entry name" value="TPR-like"/>
    <property type="match status" value="1"/>
</dbReference>
<keyword evidence="3" id="KW-0732">Signal</keyword>
<dbReference type="AlphaFoldDB" id="A0A098S1G0"/>
<evidence type="ECO:0000256" key="2">
    <source>
        <dbReference type="SAM" id="Phobius"/>
    </source>
</evidence>
<dbReference type="OrthoDB" id="9767435at2"/>
<dbReference type="Pfam" id="PF02518">
    <property type="entry name" value="HATPase_c"/>
    <property type="match status" value="1"/>
</dbReference>
<name>A0A098S1G0_9BACT</name>
<evidence type="ECO:0000259" key="4">
    <source>
        <dbReference type="PROSITE" id="PS50109"/>
    </source>
</evidence>
<feature type="repeat" description="TPR" evidence="1">
    <location>
        <begin position="187"/>
        <end position="220"/>
    </location>
</feature>
<dbReference type="SUPFAM" id="SSF55874">
    <property type="entry name" value="ATPase domain of HSP90 chaperone/DNA topoisomerase II/histidine kinase"/>
    <property type="match status" value="1"/>
</dbReference>
<dbReference type="InterPro" id="IPR019734">
    <property type="entry name" value="TPR_rpt"/>
</dbReference>
<reference evidence="5 6" key="1">
    <citation type="journal article" date="2014" name="Int. J. Syst. Evol. Microbiol.">
        <title>Phaeodactylibacter xiamenensis gen. nov., sp. nov., a member of the family Saprospiraceae isolated from the marine alga Phaeodactylum tricornutum.</title>
        <authorList>
            <person name="Chen Z.Jr."/>
            <person name="Lei X."/>
            <person name="Lai Q."/>
            <person name="Li Y."/>
            <person name="Zhang B."/>
            <person name="Zhang J."/>
            <person name="Zhang H."/>
            <person name="Yang L."/>
            <person name="Zheng W."/>
            <person name="Tian Y."/>
            <person name="Yu Z."/>
            <person name="Xu H.Jr."/>
            <person name="Zheng T."/>
        </authorList>
    </citation>
    <scope>NUCLEOTIDE SEQUENCE [LARGE SCALE GENOMIC DNA]</scope>
    <source>
        <strain evidence="5 6">KD52</strain>
    </source>
</reference>
<dbReference type="PROSITE" id="PS50005">
    <property type="entry name" value="TPR"/>
    <property type="match status" value="1"/>
</dbReference>
<dbReference type="RefSeq" id="WP_044226848.1">
    <property type="nucleotide sequence ID" value="NZ_JBKAGJ010000022.1"/>
</dbReference>
<dbReference type="InterPro" id="IPR011990">
    <property type="entry name" value="TPR-like_helical_dom_sf"/>
</dbReference>
<proteinExistence type="predicted"/>
<feature type="transmembrane region" description="Helical" evidence="2">
    <location>
        <begin position="385"/>
        <end position="406"/>
    </location>
</feature>
<dbReference type="Proteomes" id="UP000029736">
    <property type="component" value="Unassembled WGS sequence"/>
</dbReference>